<dbReference type="PANTHER" id="PTHR23077">
    <property type="entry name" value="AAA-FAMILY ATPASE"/>
    <property type="match status" value="1"/>
</dbReference>
<dbReference type="Pfam" id="PF17862">
    <property type="entry name" value="AAA_lid_3"/>
    <property type="match status" value="2"/>
</dbReference>
<dbReference type="PANTHER" id="PTHR23077:SF171">
    <property type="entry name" value="NUCLEAR VALOSIN-CONTAINING PROTEIN-LIKE"/>
    <property type="match status" value="1"/>
</dbReference>
<feature type="domain" description="AAA+ ATPase" evidence="6">
    <location>
        <begin position="366"/>
        <end position="503"/>
    </location>
</feature>
<dbReference type="SMART" id="SM00382">
    <property type="entry name" value="AAA"/>
    <property type="match status" value="2"/>
</dbReference>
<dbReference type="Gene3D" id="1.10.8.60">
    <property type="match status" value="2"/>
</dbReference>
<dbReference type="InterPro" id="IPR050168">
    <property type="entry name" value="AAA_ATPase_domain"/>
</dbReference>
<keyword evidence="3 4" id="KW-0067">ATP-binding</keyword>
<dbReference type="AlphaFoldDB" id="A0ABD0Y2K7"/>
<evidence type="ECO:0000313" key="7">
    <source>
        <dbReference type="EMBL" id="KAL1117210.1"/>
    </source>
</evidence>
<evidence type="ECO:0000256" key="1">
    <source>
        <dbReference type="ARBA" id="ARBA00006914"/>
    </source>
</evidence>
<dbReference type="InterPro" id="IPR027417">
    <property type="entry name" value="P-loop_NTPase"/>
</dbReference>
<reference evidence="7 8" key="1">
    <citation type="submission" date="2024-07" db="EMBL/GenBank/DDBJ databases">
        <title>Chromosome-level genome assembly of the water stick insect Ranatra chinensis (Heteroptera: Nepidae).</title>
        <authorList>
            <person name="Liu X."/>
        </authorList>
    </citation>
    <scope>NUCLEOTIDE SEQUENCE [LARGE SCALE GENOMIC DNA]</scope>
    <source>
        <strain evidence="7">Cailab_2021Rc</strain>
        <tissue evidence="7">Muscle</tissue>
    </source>
</reference>
<keyword evidence="8" id="KW-1185">Reference proteome</keyword>
<dbReference type="GO" id="GO:0005524">
    <property type="term" value="F:ATP binding"/>
    <property type="evidence" value="ECO:0007669"/>
    <property type="project" value="UniProtKB-KW"/>
</dbReference>
<gene>
    <name evidence="7" type="ORF">AAG570_004537</name>
</gene>
<comment type="caution">
    <text evidence="7">The sequence shown here is derived from an EMBL/GenBank/DDBJ whole genome shotgun (WGS) entry which is preliminary data.</text>
</comment>
<keyword evidence="2 4" id="KW-0547">Nucleotide-binding</keyword>
<feature type="compositionally biased region" description="Polar residues" evidence="5">
    <location>
        <begin position="229"/>
        <end position="238"/>
    </location>
</feature>
<dbReference type="PROSITE" id="PS00674">
    <property type="entry name" value="AAA"/>
    <property type="match status" value="2"/>
</dbReference>
<dbReference type="EMBL" id="JBFDAA010000016">
    <property type="protein sequence ID" value="KAL1117210.1"/>
    <property type="molecule type" value="Genomic_DNA"/>
</dbReference>
<dbReference type="Gene3D" id="3.40.50.300">
    <property type="entry name" value="P-loop containing nucleotide triphosphate hydrolases"/>
    <property type="match status" value="2"/>
</dbReference>
<evidence type="ECO:0000256" key="2">
    <source>
        <dbReference type="ARBA" id="ARBA00022741"/>
    </source>
</evidence>
<dbReference type="CDD" id="cd19530">
    <property type="entry name" value="RecA-like_NVL_r2-like"/>
    <property type="match status" value="1"/>
</dbReference>
<accession>A0ABD0Y2K7</accession>
<dbReference type="Proteomes" id="UP001558652">
    <property type="component" value="Unassembled WGS sequence"/>
</dbReference>
<evidence type="ECO:0000256" key="4">
    <source>
        <dbReference type="RuleBase" id="RU003651"/>
    </source>
</evidence>
<comment type="similarity">
    <text evidence="1 4">Belongs to the AAA ATPase family.</text>
</comment>
<evidence type="ECO:0000256" key="3">
    <source>
        <dbReference type="ARBA" id="ARBA00022840"/>
    </source>
</evidence>
<feature type="compositionally biased region" description="Basic and acidic residues" evidence="5">
    <location>
        <begin position="239"/>
        <end position="270"/>
    </location>
</feature>
<dbReference type="InterPro" id="IPR003959">
    <property type="entry name" value="ATPase_AAA_core"/>
</dbReference>
<proteinExistence type="inferred from homology"/>
<dbReference type="InterPro" id="IPR003593">
    <property type="entry name" value="AAA+_ATPase"/>
</dbReference>
<dbReference type="Pfam" id="PF00004">
    <property type="entry name" value="AAA"/>
    <property type="match status" value="2"/>
</dbReference>
<dbReference type="InterPro" id="IPR041569">
    <property type="entry name" value="AAA_lid_3"/>
</dbReference>
<dbReference type="SUPFAM" id="SSF52540">
    <property type="entry name" value="P-loop containing nucleoside triphosphate hydrolases"/>
    <property type="match status" value="2"/>
</dbReference>
<dbReference type="FunFam" id="3.40.50.300:FF:000600">
    <property type="entry name" value="Nuclear valosin-containing protein-like"/>
    <property type="match status" value="1"/>
</dbReference>
<evidence type="ECO:0000256" key="5">
    <source>
        <dbReference type="SAM" id="MobiDB-lite"/>
    </source>
</evidence>
<dbReference type="FunFam" id="3.40.50.300:FF:000149">
    <property type="entry name" value="Nuclear valosin-containing protein-like"/>
    <property type="match status" value="1"/>
</dbReference>
<name>A0ABD0Y2K7_9HEMI</name>
<feature type="domain" description="AAA+ ATPase" evidence="6">
    <location>
        <begin position="14"/>
        <end position="153"/>
    </location>
</feature>
<dbReference type="InterPro" id="IPR003960">
    <property type="entry name" value="ATPase_AAA_CS"/>
</dbReference>
<feature type="region of interest" description="Disordered" evidence="5">
    <location>
        <begin position="212"/>
        <end position="270"/>
    </location>
</feature>
<sequence>MKHPEIYRKLGVSPPRGFLLHGPPGSGKTLLAHAIAGELKVPLVKVAAPELVAGVSGESELRIRELFDQATWHVPCVLFIDEVDVITPRRETAQKDMERRIVAQLLASLDELSQKPEYDRVLVVGATNRADALDPALRRAGRFDREICLGIPDTAGREAILGVLCSNLRLHPSVSLHELATLTPGYVGADLKALTSEAAIAAVNRVIKKGEELKQESSQSVAKEHCSETESVSNGTSNKSEDDKETERKSPEKMDEDFNPKSDTKDDGKKGVKDESIIVEFVKTSVLQDSSPLSEKELEELYLEPMDFDAAIKVVQPSAKREGFATVPDVTWDDIGSLHNIRDQLQMSIMMPVKYPEEFAQLGVTSPTGILLCGPPGCGKTLLAKAVANEANINFISVKGPELLNMYVGESERAVRQCFQRARNSQPCVIFFDELDALCPKRSDSVEGSASSRVVNQLLTEMDGVEGRGGVFLMAATNRPDMVDPAVMRPGRFDKILYVGLPSPDDRVDILRALTKNSTRPPFKDGFSLETIARSDKCDNFTGADMAALIKEASVLALSEYITKECDHLSSKDQKQDGKHLLAVGEDHLKQALDRIQPSVSVKVNLPF</sequence>
<evidence type="ECO:0000259" key="6">
    <source>
        <dbReference type="SMART" id="SM00382"/>
    </source>
</evidence>
<protein>
    <recommendedName>
        <fullName evidence="6">AAA+ ATPase domain-containing protein</fullName>
    </recommendedName>
</protein>
<evidence type="ECO:0000313" key="8">
    <source>
        <dbReference type="Proteomes" id="UP001558652"/>
    </source>
</evidence>
<organism evidence="7 8">
    <name type="scientific">Ranatra chinensis</name>
    <dbReference type="NCBI Taxonomy" id="642074"/>
    <lineage>
        <taxon>Eukaryota</taxon>
        <taxon>Metazoa</taxon>
        <taxon>Ecdysozoa</taxon>
        <taxon>Arthropoda</taxon>
        <taxon>Hexapoda</taxon>
        <taxon>Insecta</taxon>
        <taxon>Pterygota</taxon>
        <taxon>Neoptera</taxon>
        <taxon>Paraneoptera</taxon>
        <taxon>Hemiptera</taxon>
        <taxon>Heteroptera</taxon>
        <taxon>Panheteroptera</taxon>
        <taxon>Nepomorpha</taxon>
        <taxon>Nepidae</taxon>
        <taxon>Ranatrinae</taxon>
        <taxon>Ranatra</taxon>
    </lineage>
</organism>